<gene>
    <name evidence="1" type="ORF">PAMC26510_24660</name>
    <name evidence="2" type="ORF">PAMC26577_05540</name>
</gene>
<dbReference type="EMBL" id="NBTZ01000026">
    <property type="protein sequence ID" value="OTP78093.1"/>
    <property type="molecule type" value="Genomic_DNA"/>
</dbReference>
<evidence type="ECO:0000313" key="3">
    <source>
        <dbReference type="Proteomes" id="UP000194546"/>
    </source>
</evidence>
<reference evidence="2 4" key="2">
    <citation type="submission" date="2017-03" db="EMBL/GenBank/DDBJ databases">
        <title>Genome analysis of strain PAMC 26577.</title>
        <authorList>
            <person name="Oh H.-M."/>
            <person name="Yang J.-A."/>
        </authorList>
    </citation>
    <scope>NUCLEOTIDE SEQUENCE [LARGE SCALE GENOMIC DNA]</scope>
    <source>
        <strain evidence="2 4">PAMC 26577</strain>
    </source>
</reference>
<organism evidence="2 4">
    <name type="scientific">Caballeronia sordidicola</name>
    <name type="common">Burkholderia sordidicola</name>
    <dbReference type="NCBI Taxonomy" id="196367"/>
    <lineage>
        <taxon>Bacteria</taxon>
        <taxon>Pseudomonadati</taxon>
        <taxon>Pseudomonadota</taxon>
        <taxon>Betaproteobacteria</taxon>
        <taxon>Burkholderiales</taxon>
        <taxon>Burkholderiaceae</taxon>
        <taxon>Caballeronia</taxon>
    </lineage>
</organism>
<name>A0A242N3E0_CABSO</name>
<dbReference type="Proteomes" id="UP000194546">
    <property type="component" value="Unassembled WGS sequence"/>
</dbReference>
<comment type="caution">
    <text evidence="2">The sequence shown here is derived from an EMBL/GenBank/DDBJ whole genome shotgun (WGS) entry which is preliminary data.</text>
</comment>
<accession>A0A242N3E0</accession>
<sequence length="37" mass="4386">MKKTFWIPYQYQHDISWGQARSYVGSLQHDWVPASCA</sequence>
<dbReference type="AlphaFoldDB" id="A0A242N3E0"/>
<evidence type="ECO:0000313" key="4">
    <source>
        <dbReference type="Proteomes" id="UP000195221"/>
    </source>
</evidence>
<reference evidence="1 3" key="1">
    <citation type="submission" date="2017-03" db="EMBL/GenBank/DDBJ databases">
        <title>Genome analysis of strain PAMC 26510.</title>
        <authorList>
            <person name="Oh H.-M."/>
            <person name="Yang J.-A."/>
        </authorList>
    </citation>
    <scope>NUCLEOTIDE SEQUENCE [LARGE SCALE GENOMIC DNA]</scope>
    <source>
        <strain evidence="1 3">PAMC 26510</strain>
    </source>
</reference>
<protein>
    <submittedName>
        <fullName evidence="2">Uncharacterized protein</fullName>
    </submittedName>
</protein>
<dbReference type="EMBL" id="NBTY01000135">
    <property type="protein sequence ID" value="OTP70821.1"/>
    <property type="molecule type" value="Genomic_DNA"/>
</dbReference>
<evidence type="ECO:0000313" key="1">
    <source>
        <dbReference type="EMBL" id="OTP70821.1"/>
    </source>
</evidence>
<evidence type="ECO:0000313" key="2">
    <source>
        <dbReference type="EMBL" id="OTP78093.1"/>
    </source>
</evidence>
<proteinExistence type="predicted"/>
<dbReference type="Proteomes" id="UP000195221">
    <property type="component" value="Unassembled WGS sequence"/>
</dbReference>